<dbReference type="Proteomes" id="UP000669317">
    <property type="component" value="Unassembled WGS sequence"/>
</dbReference>
<accession>A0ABS3ZUD3</accession>
<name>A0ABS3ZUD3_9BRAD</name>
<gene>
    <name evidence="1" type="ORF">JWS04_11900</name>
</gene>
<evidence type="ECO:0000313" key="1">
    <source>
        <dbReference type="EMBL" id="MBP0111772.1"/>
    </source>
</evidence>
<sequence>MALAVMLALARCAPSIGATRSPLLGMHIQKVMQEFGLPDGFKMLAHGAKAYEWQLRAAAEIHTEQGERRTEDLFCTVTVRVSPRERVTSVKTEVSSVSARLYASAGAFGCLCADSFGMKRERKPACKTPLAPI</sequence>
<dbReference type="EMBL" id="JAGIKT010000022">
    <property type="protein sequence ID" value="MBP0111772.1"/>
    <property type="molecule type" value="Genomic_DNA"/>
</dbReference>
<organism evidence="1 2">
    <name type="scientific">Bradyrhizobium vignae</name>
    <dbReference type="NCBI Taxonomy" id="1549949"/>
    <lineage>
        <taxon>Bacteria</taxon>
        <taxon>Pseudomonadati</taxon>
        <taxon>Pseudomonadota</taxon>
        <taxon>Alphaproteobacteria</taxon>
        <taxon>Hyphomicrobiales</taxon>
        <taxon>Nitrobacteraceae</taxon>
        <taxon>Bradyrhizobium</taxon>
    </lineage>
</organism>
<reference evidence="1 2" key="1">
    <citation type="submission" date="2021-03" db="EMBL/GenBank/DDBJ databases">
        <title>Genome Sequence of Bradyrhizobium vignae strain ISRA400.</title>
        <authorList>
            <person name="Tisa L.S."/>
            <person name="Svistoonoff S."/>
            <person name="Hocher V."/>
            <person name="Fall S."/>
            <person name="Zaiya A."/>
            <person name="Naing D."/>
            <person name="Niang N."/>
            <person name="Diouf A."/>
            <person name="Dasylva M.C."/>
            <person name="Toure O."/>
            <person name="Gueye M."/>
            <person name="Gully D."/>
            <person name="Tisseyre P."/>
            <person name="Simpson S."/>
            <person name="Morris K."/>
            <person name="Thomas W.K."/>
        </authorList>
    </citation>
    <scope>NUCLEOTIDE SEQUENCE [LARGE SCALE GENOMIC DNA]</scope>
    <source>
        <strain evidence="1 2">ISRA400</strain>
    </source>
</reference>
<evidence type="ECO:0000313" key="2">
    <source>
        <dbReference type="Proteomes" id="UP000669317"/>
    </source>
</evidence>
<comment type="caution">
    <text evidence="1">The sequence shown here is derived from an EMBL/GenBank/DDBJ whole genome shotgun (WGS) entry which is preliminary data.</text>
</comment>
<proteinExistence type="predicted"/>
<keyword evidence="2" id="KW-1185">Reference proteome</keyword>
<protein>
    <submittedName>
        <fullName evidence="1">Uncharacterized protein</fullName>
    </submittedName>
</protein>
<dbReference type="RefSeq" id="WP_209295042.1">
    <property type="nucleotide sequence ID" value="NZ_JAGIKT010000022.1"/>
</dbReference>